<evidence type="ECO:0000313" key="5">
    <source>
        <dbReference type="EMBL" id="OGM32745.1"/>
    </source>
</evidence>
<organism evidence="5 6">
    <name type="scientific">Candidatus Woesebacteria bacterium RIFCSPHIGHO2_02_FULL_39_13</name>
    <dbReference type="NCBI Taxonomy" id="1802505"/>
    <lineage>
        <taxon>Bacteria</taxon>
        <taxon>Candidatus Woeseibacteriota</taxon>
    </lineage>
</organism>
<dbReference type="STRING" id="1802505.A3D01_01055"/>
<feature type="transmembrane region" description="Helical" evidence="2">
    <location>
        <begin position="98"/>
        <end position="120"/>
    </location>
</feature>
<keyword evidence="3" id="KW-0732">Signal</keyword>
<keyword evidence="2" id="KW-0472">Membrane</keyword>
<feature type="signal peptide" evidence="3">
    <location>
        <begin position="1"/>
        <end position="24"/>
    </location>
</feature>
<reference evidence="5 6" key="1">
    <citation type="journal article" date="2016" name="Nat. Commun.">
        <title>Thousands of microbial genomes shed light on interconnected biogeochemical processes in an aquifer system.</title>
        <authorList>
            <person name="Anantharaman K."/>
            <person name="Brown C.T."/>
            <person name="Hug L.A."/>
            <person name="Sharon I."/>
            <person name="Castelle C.J."/>
            <person name="Probst A.J."/>
            <person name="Thomas B.C."/>
            <person name="Singh A."/>
            <person name="Wilkins M.J."/>
            <person name="Karaoz U."/>
            <person name="Brodie E.L."/>
            <person name="Williams K.H."/>
            <person name="Hubbard S.S."/>
            <person name="Banfield J.F."/>
        </authorList>
    </citation>
    <scope>NUCLEOTIDE SEQUENCE [LARGE SCALE GENOMIC DNA]</scope>
</reference>
<evidence type="ECO:0000256" key="3">
    <source>
        <dbReference type="SAM" id="SignalP"/>
    </source>
</evidence>
<keyword evidence="2" id="KW-1133">Transmembrane helix</keyword>
<gene>
    <name evidence="5" type="ORF">A3D01_01055</name>
</gene>
<feature type="domain" description="7 transmembrane helices usually fused to an inactive transglutaminase" evidence="4">
    <location>
        <begin position="108"/>
        <end position="301"/>
    </location>
</feature>
<evidence type="ECO:0000256" key="2">
    <source>
        <dbReference type="SAM" id="Phobius"/>
    </source>
</evidence>
<dbReference type="EMBL" id="MGGR01000028">
    <property type="protein sequence ID" value="OGM32745.1"/>
    <property type="molecule type" value="Genomic_DNA"/>
</dbReference>
<feature type="transmembrane region" description="Helical" evidence="2">
    <location>
        <begin position="182"/>
        <end position="203"/>
    </location>
</feature>
<feature type="chain" id="PRO_5009533857" description="7 transmembrane helices usually fused to an inactive transglutaminase domain-containing protein" evidence="3">
    <location>
        <begin position="25"/>
        <end position="304"/>
    </location>
</feature>
<feature type="region of interest" description="Disordered" evidence="1">
    <location>
        <begin position="41"/>
        <end position="62"/>
    </location>
</feature>
<evidence type="ECO:0000313" key="6">
    <source>
        <dbReference type="Proteomes" id="UP000177169"/>
    </source>
</evidence>
<comment type="caution">
    <text evidence="5">The sequence shown here is derived from an EMBL/GenBank/DDBJ whole genome shotgun (WGS) entry which is preliminary data.</text>
</comment>
<feature type="transmembrane region" description="Helical" evidence="2">
    <location>
        <begin position="209"/>
        <end position="227"/>
    </location>
</feature>
<accession>A0A1F7Z1Y5</accession>
<evidence type="ECO:0000256" key="1">
    <source>
        <dbReference type="SAM" id="MobiDB-lite"/>
    </source>
</evidence>
<dbReference type="Pfam" id="PF14402">
    <property type="entry name" value="7TM_transglut"/>
    <property type="match status" value="1"/>
</dbReference>
<protein>
    <recommendedName>
        <fullName evidence="4">7 transmembrane helices usually fused to an inactive transglutaminase domain-containing protein</fullName>
    </recommendedName>
</protein>
<dbReference type="Proteomes" id="UP000177169">
    <property type="component" value="Unassembled WGS sequence"/>
</dbReference>
<name>A0A1F7Z1Y5_9BACT</name>
<dbReference type="AlphaFoldDB" id="A0A1F7Z1Y5"/>
<proteinExistence type="predicted"/>
<feature type="transmembrane region" description="Helical" evidence="2">
    <location>
        <begin position="239"/>
        <end position="261"/>
    </location>
</feature>
<feature type="transmembrane region" description="Helical" evidence="2">
    <location>
        <begin position="273"/>
        <end position="293"/>
    </location>
</feature>
<keyword evidence="2" id="KW-0812">Transmembrane</keyword>
<dbReference type="InterPro" id="IPR025840">
    <property type="entry name" value="7TM_transglut"/>
</dbReference>
<sequence length="304" mass="33654">MKKLVLFIVLVLLSHFPNPIPIFAQERPIVAIDETEMFEATASSTTLENTPEPIPSPRPDLTQKTEETLEPLHKLLNEQELGAVFPGNPLKYAIRASVAAGVPPNTLVLLLLLPGVAALIAAARHIVGIRGFGIFLPAALAVTFVATGPLIGIGLFLVIVFVSTFARISMRRLKFKLQYLPRMALILLLVVFGILVVLFLTPIIRQPQLTNVSIFPVLILVLLAEDFSRVQLGKSAKVAINLTTETLILALVSYIFLTIKIVQQTALLHPEAFILTVIFIDVMLGRYLGLRFLELWRFRKLINK</sequence>
<evidence type="ECO:0000259" key="4">
    <source>
        <dbReference type="Pfam" id="PF14402"/>
    </source>
</evidence>